<evidence type="ECO:0000313" key="2">
    <source>
        <dbReference type="EMBL" id="KAK9813951.1"/>
    </source>
</evidence>
<reference evidence="2 3" key="1">
    <citation type="journal article" date="2024" name="Nat. Commun.">
        <title>Phylogenomics reveals the evolutionary origins of lichenization in chlorophyte algae.</title>
        <authorList>
            <person name="Puginier C."/>
            <person name="Libourel C."/>
            <person name="Otte J."/>
            <person name="Skaloud P."/>
            <person name="Haon M."/>
            <person name="Grisel S."/>
            <person name="Petersen M."/>
            <person name="Berrin J.G."/>
            <person name="Delaux P.M."/>
            <person name="Dal Grande F."/>
            <person name="Keller J."/>
        </authorList>
    </citation>
    <scope>NUCLEOTIDE SEQUENCE [LARGE SCALE GENOMIC DNA]</scope>
    <source>
        <strain evidence="2 3">SAG 2036</strain>
    </source>
</reference>
<dbReference type="Proteomes" id="UP001465755">
    <property type="component" value="Unassembled WGS sequence"/>
</dbReference>
<keyword evidence="3" id="KW-1185">Reference proteome</keyword>
<feature type="compositionally biased region" description="Low complexity" evidence="1">
    <location>
        <begin position="397"/>
        <end position="408"/>
    </location>
</feature>
<dbReference type="AlphaFoldDB" id="A0AAW1PX04"/>
<feature type="region of interest" description="Disordered" evidence="1">
    <location>
        <begin position="356"/>
        <end position="383"/>
    </location>
</feature>
<feature type="region of interest" description="Disordered" evidence="1">
    <location>
        <begin position="230"/>
        <end position="264"/>
    </location>
</feature>
<name>A0AAW1PX04_9CHLO</name>
<protein>
    <submittedName>
        <fullName evidence="2">Uncharacterized protein</fullName>
    </submittedName>
</protein>
<gene>
    <name evidence="2" type="ORF">WJX73_006379</name>
</gene>
<evidence type="ECO:0000313" key="3">
    <source>
        <dbReference type="Proteomes" id="UP001465755"/>
    </source>
</evidence>
<dbReference type="SUPFAM" id="SSF56954">
    <property type="entry name" value="Outer membrane efflux proteins (OEP)"/>
    <property type="match status" value="1"/>
</dbReference>
<feature type="compositionally biased region" description="Low complexity" evidence="1">
    <location>
        <begin position="556"/>
        <end position="569"/>
    </location>
</feature>
<feature type="region of interest" description="Disordered" evidence="1">
    <location>
        <begin position="395"/>
        <end position="586"/>
    </location>
</feature>
<dbReference type="EMBL" id="JALJOQ010000002">
    <property type="protein sequence ID" value="KAK9813951.1"/>
    <property type="molecule type" value="Genomic_DNA"/>
</dbReference>
<feature type="compositionally biased region" description="Low complexity" evidence="1">
    <location>
        <begin position="359"/>
        <end position="371"/>
    </location>
</feature>
<comment type="caution">
    <text evidence="2">The sequence shown here is derived from an EMBL/GenBank/DDBJ whole genome shotgun (WGS) entry which is preliminary data.</text>
</comment>
<accession>A0AAW1PX04</accession>
<evidence type="ECO:0000256" key="1">
    <source>
        <dbReference type="SAM" id="MobiDB-lite"/>
    </source>
</evidence>
<feature type="region of interest" description="Disordered" evidence="1">
    <location>
        <begin position="180"/>
        <end position="203"/>
    </location>
</feature>
<feature type="compositionally biased region" description="Basic and acidic residues" evidence="1">
    <location>
        <begin position="180"/>
        <end position="197"/>
    </location>
</feature>
<sequence>MAVNLFRVLLSCFEEPHSRDTVLRLLVQRACSAPSDAASPPASDGEERAQATPPAGLFGAATLLEVLQPHPTCFGPAMQLMVSTAGSAMRQAEAADAQADQVQASKERVVQEQQAAVQRSKTEASGLQRSLEEAQTALRDAQTSHRAGLAAANAGRKDLQDKMGNMERELEWVRGELAEERTAASRRGEDAAGRAREANSAVTRLKSLHREELKRVNKDKQQLSERVQELEAAQARSHGALATARSTAAASAQQQESSAREAGQHINAAQAEIRSLEQQVEQHRTRITEATAAAQASAVKAEEAERKLQQEQARTATLYGANLDALVPAELAALATVYEDGMRRIKALQASRTASQLKQQQQQQQQQQQTQELEDDDSSELTGSLPAAVDLSFMNGHDQPQQHQHQQQRNTDPAVRGPPPPSRASVTSSAESLASIASGPPNGLSSQHAAYASGRSGPAHQGLSNGSTADFMGSHVPTSGAQLARRHSLSHELQPGSNLRSNLGFPAAQGPAASQALRMGSGSSVAPGADRARSPAVGPFFAANGHSAAFAPPPAKDAALPSAFPNGLLNGLGGQGAGAERSSQLW</sequence>
<proteinExistence type="predicted"/>
<feature type="region of interest" description="Disordered" evidence="1">
    <location>
        <begin position="117"/>
        <end position="162"/>
    </location>
</feature>
<dbReference type="PANTHER" id="PTHR47242:SF1">
    <property type="entry name" value="TRAF-LIKE FAMILY PROTEIN"/>
    <property type="match status" value="1"/>
</dbReference>
<organism evidence="2 3">
    <name type="scientific">Symbiochloris irregularis</name>
    <dbReference type="NCBI Taxonomy" id="706552"/>
    <lineage>
        <taxon>Eukaryota</taxon>
        <taxon>Viridiplantae</taxon>
        <taxon>Chlorophyta</taxon>
        <taxon>core chlorophytes</taxon>
        <taxon>Trebouxiophyceae</taxon>
        <taxon>Trebouxiales</taxon>
        <taxon>Trebouxiaceae</taxon>
        <taxon>Symbiochloris</taxon>
    </lineage>
</organism>
<feature type="compositionally biased region" description="Low complexity" evidence="1">
    <location>
        <begin position="239"/>
        <end position="257"/>
    </location>
</feature>
<dbReference type="PANTHER" id="PTHR47242">
    <property type="entry name" value="TRAF-LIKE FAMILY PROTEIN"/>
    <property type="match status" value="1"/>
</dbReference>